<dbReference type="EMBL" id="CP001738">
    <property type="protein sequence ID" value="ACZ00196.1"/>
    <property type="molecule type" value="Genomic_DNA"/>
</dbReference>
<dbReference type="CDD" id="cd10918">
    <property type="entry name" value="CE4_NodB_like_5s_6s"/>
    <property type="match status" value="1"/>
</dbReference>
<dbReference type="PANTHER" id="PTHR34216">
    <property type="match status" value="1"/>
</dbReference>
<dbReference type="InterPro" id="IPR011330">
    <property type="entry name" value="Glyco_hydro/deAcase_b/a-brl"/>
</dbReference>
<accession>D1A697</accession>
<feature type="domain" description="NodB homology" evidence="3">
    <location>
        <begin position="64"/>
        <end position="234"/>
    </location>
</feature>
<dbReference type="Proteomes" id="UP000001918">
    <property type="component" value="Chromosome"/>
</dbReference>
<dbReference type="Pfam" id="PF01522">
    <property type="entry name" value="Polysacc_deac_1"/>
    <property type="match status" value="1"/>
</dbReference>
<dbReference type="PROSITE" id="PS51677">
    <property type="entry name" value="NODB"/>
    <property type="match status" value="1"/>
</dbReference>
<keyword evidence="2" id="KW-0732">Signal</keyword>
<dbReference type="InterPro" id="IPR051398">
    <property type="entry name" value="Polysacch_Deacetylase"/>
</dbReference>
<sequence length="234" mass="26338">MKPWTARMPLILRYHSVDRIADARRPPVRPETFERQMDWLHRNGLRGVSVGELREARRAGRGRGLVGLTFDGGHACFATRAAPVLVRRGFTATVFVPAEKIGSDAPGPRRGPISPRQLRCMAGMGMEIGSHGLRHVSLPETDDEELAEELTRSRAILEEIIDGPVTGFAYPYGRVSHREVDAVRKAGYEYACAIEPSPLIGDHALPRTCMDDRDRGLRMWGKLLRHQIRWLTWV</sequence>
<gene>
    <name evidence="4" type="ordered locus">Tcur_4674</name>
</gene>
<dbReference type="PANTHER" id="PTHR34216:SF3">
    <property type="entry name" value="POLY-BETA-1,6-N-ACETYL-D-GLUCOSAMINE N-DEACETYLASE"/>
    <property type="match status" value="1"/>
</dbReference>
<protein>
    <submittedName>
        <fullName evidence="4">Polysaccharide deacetylase</fullName>
    </submittedName>
</protein>
<dbReference type="Gene3D" id="3.20.20.370">
    <property type="entry name" value="Glycoside hydrolase/deacetylase"/>
    <property type="match status" value="1"/>
</dbReference>
<name>D1A697_THECD</name>
<dbReference type="InterPro" id="IPR002509">
    <property type="entry name" value="NODB_dom"/>
</dbReference>
<evidence type="ECO:0000313" key="5">
    <source>
        <dbReference type="Proteomes" id="UP000001918"/>
    </source>
</evidence>
<evidence type="ECO:0000256" key="2">
    <source>
        <dbReference type="ARBA" id="ARBA00022729"/>
    </source>
</evidence>
<evidence type="ECO:0000313" key="4">
    <source>
        <dbReference type="EMBL" id="ACZ00196.1"/>
    </source>
</evidence>
<reference evidence="4 5" key="1">
    <citation type="journal article" date="2011" name="Stand. Genomic Sci.">
        <title>Complete genome sequence of Thermomonospora curvata type strain (B9).</title>
        <authorList>
            <person name="Chertkov O."/>
            <person name="Sikorski J."/>
            <person name="Nolan M."/>
            <person name="Lapidus A."/>
            <person name="Lucas S."/>
            <person name="Del Rio T.G."/>
            <person name="Tice H."/>
            <person name="Cheng J.F."/>
            <person name="Goodwin L."/>
            <person name="Pitluck S."/>
            <person name="Liolios K."/>
            <person name="Ivanova N."/>
            <person name="Mavromatis K."/>
            <person name="Mikhailova N."/>
            <person name="Ovchinnikova G."/>
            <person name="Pati A."/>
            <person name="Chen A."/>
            <person name="Palaniappan K."/>
            <person name="Djao O.D."/>
            <person name="Land M."/>
            <person name="Hauser L."/>
            <person name="Chang Y.J."/>
            <person name="Jeffries C.D."/>
            <person name="Brettin T."/>
            <person name="Han C."/>
            <person name="Detter J.C."/>
            <person name="Rohde M."/>
            <person name="Goker M."/>
            <person name="Woyke T."/>
            <person name="Bristow J."/>
            <person name="Eisen J.A."/>
            <person name="Markowitz V."/>
            <person name="Hugenholtz P."/>
            <person name="Klenk H.P."/>
            <person name="Kyrpides N.C."/>
        </authorList>
    </citation>
    <scope>NUCLEOTIDE SEQUENCE [LARGE SCALE GENOMIC DNA]</scope>
    <source>
        <strain evidence="5">ATCC 19995 / DSM 43183 / JCM 3096 / KCTC 9072 / NBRC 15933 / NCIMB 10081 / Henssen B9</strain>
    </source>
</reference>
<dbReference type="AlphaFoldDB" id="D1A697"/>
<dbReference type="KEGG" id="tcu:Tcur_4674"/>
<dbReference type="GO" id="GO:0005576">
    <property type="term" value="C:extracellular region"/>
    <property type="evidence" value="ECO:0007669"/>
    <property type="project" value="UniProtKB-SubCell"/>
</dbReference>
<organism evidence="4 5">
    <name type="scientific">Thermomonospora curvata (strain ATCC 19995 / DSM 43183 / JCM 3096 / KCTC 9072 / NBRC 15933 / NCIMB 10081 / Henssen B9)</name>
    <dbReference type="NCBI Taxonomy" id="471852"/>
    <lineage>
        <taxon>Bacteria</taxon>
        <taxon>Bacillati</taxon>
        <taxon>Actinomycetota</taxon>
        <taxon>Actinomycetes</taxon>
        <taxon>Streptosporangiales</taxon>
        <taxon>Thermomonosporaceae</taxon>
        <taxon>Thermomonospora</taxon>
    </lineage>
</organism>
<evidence type="ECO:0000259" key="3">
    <source>
        <dbReference type="PROSITE" id="PS51677"/>
    </source>
</evidence>
<evidence type="ECO:0000256" key="1">
    <source>
        <dbReference type="ARBA" id="ARBA00004613"/>
    </source>
</evidence>
<dbReference type="eggNOG" id="COG0726">
    <property type="taxonomic scope" value="Bacteria"/>
</dbReference>
<comment type="subcellular location">
    <subcellularLocation>
        <location evidence="1">Secreted</location>
    </subcellularLocation>
</comment>
<dbReference type="SUPFAM" id="SSF88713">
    <property type="entry name" value="Glycoside hydrolase/deacetylase"/>
    <property type="match status" value="1"/>
</dbReference>
<dbReference type="GO" id="GO:0005975">
    <property type="term" value="P:carbohydrate metabolic process"/>
    <property type="evidence" value="ECO:0007669"/>
    <property type="project" value="InterPro"/>
</dbReference>
<dbReference type="GO" id="GO:0016810">
    <property type="term" value="F:hydrolase activity, acting on carbon-nitrogen (but not peptide) bonds"/>
    <property type="evidence" value="ECO:0007669"/>
    <property type="project" value="InterPro"/>
</dbReference>
<dbReference type="HOGENOM" id="CLU_030024_5_2_11"/>
<proteinExistence type="predicted"/>
<keyword evidence="5" id="KW-1185">Reference proteome</keyword>
<dbReference type="STRING" id="471852.Tcur_4674"/>
<dbReference type="RefSeq" id="WP_012854977.1">
    <property type="nucleotide sequence ID" value="NC_013510.1"/>
</dbReference>